<keyword evidence="6" id="KW-1185">Reference proteome</keyword>
<dbReference type="Proteomes" id="UP001500843">
    <property type="component" value="Unassembled WGS sequence"/>
</dbReference>
<organism evidence="5 6">
    <name type="scientific">Promicromonospora umidemergens</name>
    <dbReference type="NCBI Taxonomy" id="629679"/>
    <lineage>
        <taxon>Bacteria</taxon>
        <taxon>Bacillati</taxon>
        <taxon>Actinomycetota</taxon>
        <taxon>Actinomycetes</taxon>
        <taxon>Micrococcales</taxon>
        <taxon>Promicromonosporaceae</taxon>
        <taxon>Promicromonospora</taxon>
    </lineage>
</organism>
<evidence type="ECO:0000256" key="1">
    <source>
        <dbReference type="ARBA" id="ARBA00022722"/>
    </source>
</evidence>
<evidence type="ECO:0000256" key="2">
    <source>
        <dbReference type="ARBA" id="ARBA00022801"/>
    </source>
</evidence>
<dbReference type="SUPFAM" id="SSF53098">
    <property type="entry name" value="Ribonuclease H-like"/>
    <property type="match status" value="1"/>
</dbReference>
<dbReference type="GO" id="GO:0004527">
    <property type="term" value="F:exonuclease activity"/>
    <property type="evidence" value="ECO:0007669"/>
    <property type="project" value="UniProtKB-KW"/>
</dbReference>
<feature type="domain" description="Exonuclease" evidence="4">
    <location>
        <begin position="9"/>
        <end position="173"/>
    </location>
</feature>
<dbReference type="InterPro" id="IPR036397">
    <property type="entry name" value="RNaseH_sf"/>
</dbReference>
<dbReference type="InterPro" id="IPR012337">
    <property type="entry name" value="RNaseH-like_sf"/>
</dbReference>
<evidence type="ECO:0000256" key="3">
    <source>
        <dbReference type="ARBA" id="ARBA00022839"/>
    </source>
</evidence>
<keyword evidence="3 5" id="KW-0269">Exonuclease</keyword>
<sequence>MSMVWDEADYVVVDVEGNGARPPELVEVAVVPVRRGKIEKARTWLLRPPTPISWQAHKIHGISNDDVADAPAVGEVAGEIRAVLGSAIPVGHGVHVDVDVLRRSLPGWEVPVALDTLKLARRAFDLPSYGLSALVEHRHLADGLPPGMRAHRADYDATVTARLFVQMARLTPGTTLEELRQAGAMGSSSKQAPAVAADATLFDL</sequence>
<dbReference type="PANTHER" id="PTHR30231:SF4">
    <property type="entry name" value="PROTEIN NEN2"/>
    <property type="match status" value="1"/>
</dbReference>
<evidence type="ECO:0000313" key="6">
    <source>
        <dbReference type="Proteomes" id="UP001500843"/>
    </source>
</evidence>
<dbReference type="RefSeq" id="WP_253878202.1">
    <property type="nucleotide sequence ID" value="NZ_BAABHM010000021.1"/>
</dbReference>
<name>A0ABP8XUL6_9MICO</name>
<keyword evidence="2" id="KW-0378">Hydrolase</keyword>
<dbReference type="CDD" id="cd06127">
    <property type="entry name" value="DEDDh"/>
    <property type="match status" value="1"/>
</dbReference>
<accession>A0ABP8XUL6</accession>
<reference evidence="6" key="1">
    <citation type="journal article" date="2019" name="Int. J. Syst. Evol. Microbiol.">
        <title>The Global Catalogue of Microorganisms (GCM) 10K type strain sequencing project: providing services to taxonomists for standard genome sequencing and annotation.</title>
        <authorList>
            <consortium name="The Broad Institute Genomics Platform"/>
            <consortium name="The Broad Institute Genome Sequencing Center for Infectious Disease"/>
            <person name="Wu L."/>
            <person name="Ma J."/>
        </authorList>
    </citation>
    <scope>NUCLEOTIDE SEQUENCE [LARGE SCALE GENOMIC DNA]</scope>
    <source>
        <strain evidence="6">JCM 17975</strain>
    </source>
</reference>
<evidence type="ECO:0000259" key="4">
    <source>
        <dbReference type="SMART" id="SM00479"/>
    </source>
</evidence>
<dbReference type="PANTHER" id="PTHR30231">
    <property type="entry name" value="DNA POLYMERASE III SUBUNIT EPSILON"/>
    <property type="match status" value="1"/>
</dbReference>
<keyword evidence="1" id="KW-0540">Nuclease</keyword>
<comment type="caution">
    <text evidence="5">The sequence shown here is derived from an EMBL/GenBank/DDBJ whole genome shotgun (WGS) entry which is preliminary data.</text>
</comment>
<evidence type="ECO:0000313" key="5">
    <source>
        <dbReference type="EMBL" id="GAA4715028.1"/>
    </source>
</evidence>
<protein>
    <submittedName>
        <fullName evidence="5">3'-5' exonuclease</fullName>
    </submittedName>
</protein>
<dbReference type="SMART" id="SM00479">
    <property type="entry name" value="EXOIII"/>
    <property type="match status" value="1"/>
</dbReference>
<dbReference type="EMBL" id="BAABHM010000021">
    <property type="protein sequence ID" value="GAA4715028.1"/>
    <property type="molecule type" value="Genomic_DNA"/>
</dbReference>
<proteinExistence type="predicted"/>
<dbReference type="InterPro" id="IPR013520">
    <property type="entry name" value="Ribonucl_H"/>
</dbReference>
<gene>
    <name evidence="5" type="ORF">GCM10023198_42810</name>
</gene>
<dbReference type="Pfam" id="PF00929">
    <property type="entry name" value="RNase_T"/>
    <property type="match status" value="1"/>
</dbReference>
<dbReference type="Gene3D" id="3.30.420.10">
    <property type="entry name" value="Ribonuclease H-like superfamily/Ribonuclease H"/>
    <property type="match status" value="1"/>
</dbReference>